<accession>A0A4Z1QS44</accession>
<geneLocation type="plasmid" evidence="1 2">
    <name>pAtCFBP5507a</name>
</geneLocation>
<dbReference type="OrthoDB" id="9146762at2"/>
<name>A0A4Z1QS44_9HYPH</name>
<dbReference type="RefSeq" id="WP_137409432.1">
    <property type="nucleotide sequence ID" value="NZ_CP109970.1"/>
</dbReference>
<protein>
    <submittedName>
        <fullName evidence="1">Uncharacterized protein</fullName>
    </submittedName>
</protein>
<organism evidence="1 2">
    <name type="scientific">Agrobacterium salinitolerans</name>
    <dbReference type="NCBI Taxonomy" id="1183413"/>
    <lineage>
        <taxon>Bacteria</taxon>
        <taxon>Pseudomonadati</taxon>
        <taxon>Pseudomonadota</taxon>
        <taxon>Alphaproteobacteria</taxon>
        <taxon>Hyphomicrobiales</taxon>
        <taxon>Rhizobiaceae</taxon>
        <taxon>Rhizobium/Agrobacterium group</taxon>
        <taxon>Agrobacterium</taxon>
    </lineage>
</organism>
<proteinExistence type="predicted"/>
<dbReference type="KEGG" id="asal:CFBP5507_25915"/>
<evidence type="ECO:0000313" key="1">
    <source>
        <dbReference type="EMBL" id="UYZ10951.1"/>
    </source>
</evidence>
<gene>
    <name evidence="1" type="ORF">CFBP5507_25915</name>
</gene>
<dbReference type="Proteomes" id="UP000298735">
    <property type="component" value="Plasmid pAtCFBP5507a"/>
</dbReference>
<keyword evidence="1" id="KW-0614">Plasmid</keyword>
<reference evidence="1" key="1">
    <citation type="submission" date="2022-10" db="EMBL/GenBank/DDBJ databases">
        <title>Complete genome sequence of Agrobacterium salinitolerans CFBP5507.</title>
        <authorList>
            <person name="Tchabashvili S."/>
            <person name="Yen H.-C."/>
            <person name="Haryono M."/>
            <person name="Lin Y.-C."/>
            <person name="Lai E.-M."/>
            <person name="Kuo C.-H."/>
        </authorList>
    </citation>
    <scope>NUCLEOTIDE SEQUENCE</scope>
    <source>
        <strain evidence="1">CFBP5507</strain>
        <plasmid evidence="1">pAtCFBP5507a</plasmid>
    </source>
</reference>
<dbReference type="AlphaFoldDB" id="A0A4Z1QS44"/>
<dbReference type="EMBL" id="CP109970">
    <property type="protein sequence ID" value="UYZ10951.1"/>
    <property type="molecule type" value="Genomic_DNA"/>
</dbReference>
<sequence length="524" mass="57047">MAELPQSDPSRRRTADALSAKTPMLLEIADFGTKGLGGPTRADIVEDGKPQNFANFVRNIGAGHHHHLGGGTYGYGKTSFYKLDAAATVIIDTLALTDSGTERRLIACHLGDEFIIKGRRYTGRHWWGVSSGDPEYVEPLLDNAAEQAAAFLGLPSRSHDGDTGTTISVLVPEFGSQAERIREITEALLWFFWPKMIEREDGRAPISFTVRCDGEDRIVPRPESIPPLDLFVEAWRQLKAGGHGVQEIRCGSPKKLLGKMSIARGFRGDRRPLSAEPVIPATSRHVALMRPVELVVRYVEGPPLPHGSHEWAGVFICDTDKEVERAFAQSEPPAHDDWSPDNLPKGHAQTFVRTGLRRIKDTMTGFIYPSGATGAGMADQPPLARAATMLGTLVPKESPERSNRASRAQTGKRRRWSVSEPAFVKLEALETGVDALFEVNAQNRSSEPLVISAAPGAVVDDDISGETELPDGGKIEVVCWETAEGVILSTGRVQVLDPDESLVARVRVRIPELAAVGLLLEVTD</sequence>
<evidence type="ECO:0000313" key="2">
    <source>
        <dbReference type="Proteomes" id="UP000298735"/>
    </source>
</evidence>